<evidence type="ECO:0000313" key="11">
    <source>
        <dbReference type="EMBL" id="PSR35092.1"/>
    </source>
</evidence>
<evidence type="ECO:0000256" key="8">
    <source>
        <dbReference type="PIRSR" id="PIRSR016262-2"/>
    </source>
</evidence>
<dbReference type="PANTHER" id="PTHR10993:SF7">
    <property type="entry name" value="LIPOYLTRANSFERASE 2, MITOCHONDRIAL-RELATED"/>
    <property type="match status" value="1"/>
</dbReference>
<keyword evidence="2 5" id="KW-0808">Transferase</keyword>
<dbReference type="EC" id="2.3.1.181" evidence="5 6"/>
<organism evidence="11 12">
    <name type="scientific">Sulfobacillus benefaciens</name>
    <dbReference type="NCBI Taxonomy" id="453960"/>
    <lineage>
        <taxon>Bacteria</taxon>
        <taxon>Bacillati</taxon>
        <taxon>Bacillota</taxon>
        <taxon>Clostridia</taxon>
        <taxon>Eubacteriales</taxon>
        <taxon>Clostridiales Family XVII. Incertae Sedis</taxon>
        <taxon>Sulfobacillus</taxon>
    </lineage>
</organism>
<keyword evidence="5" id="KW-0963">Cytoplasm</keyword>
<comment type="similarity">
    <text evidence="5 6">Belongs to the LipB family.</text>
</comment>
<dbReference type="UniPathway" id="UPA00538">
    <property type="reaction ID" value="UER00592"/>
</dbReference>
<evidence type="ECO:0000256" key="9">
    <source>
        <dbReference type="PIRSR" id="PIRSR016262-3"/>
    </source>
</evidence>
<sequence length="233" mass="25859">MREAWIVDVGQMAYRPGWDLQRRVSSAVLAERIPDTVLFVEHFPVYTLGRAAHGQFTNLVWNSEHLAQEGIELVEVDRGGDITYHGPGQLVGYPILHLDWYHNDLHRYLRLLEEAIIKALAEFHIDAGQMPPHTGVWVGQEKIAAIGVKASQSITQHGFALNVNPNMSHFAGIIPCGIRDKGVTSMAAQLGQPPTVDQVKPIVQTALGEVLEVSWKKKSYQQLESALDVSRVG</sequence>
<evidence type="ECO:0000256" key="7">
    <source>
        <dbReference type="PIRSR" id="PIRSR016262-1"/>
    </source>
</evidence>
<comment type="pathway">
    <text evidence="1 5 6">Protein modification; protein lipoylation via endogenous pathway; protein N(6)-(lipoyl)lysine from octanoyl-[acyl-carrier-protein]: step 1/2.</text>
</comment>
<feature type="binding site" evidence="5 8">
    <location>
        <begin position="158"/>
        <end position="160"/>
    </location>
    <ligand>
        <name>substrate</name>
    </ligand>
</feature>
<dbReference type="AlphaFoldDB" id="A0A2T2XKS3"/>
<dbReference type="GO" id="GO:0005737">
    <property type="term" value="C:cytoplasm"/>
    <property type="evidence" value="ECO:0007669"/>
    <property type="project" value="UniProtKB-SubCell"/>
</dbReference>
<dbReference type="NCBIfam" id="TIGR00214">
    <property type="entry name" value="lipB"/>
    <property type="match status" value="1"/>
</dbReference>
<dbReference type="InterPro" id="IPR045864">
    <property type="entry name" value="aa-tRNA-synth_II/BPL/LPL"/>
</dbReference>
<evidence type="ECO:0000256" key="5">
    <source>
        <dbReference type="HAMAP-Rule" id="MF_00013"/>
    </source>
</evidence>
<dbReference type="NCBIfam" id="NF010925">
    <property type="entry name" value="PRK14345.1"/>
    <property type="match status" value="1"/>
</dbReference>
<dbReference type="PROSITE" id="PS51733">
    <property type="entry name" value="BPL_LPL_CATALYTIC"/>
    <property type="match status" value="1"/>
</dbReference>
<dbReference type="PROSITE" id="PS01313">
    <property type="entry name" value="LIPB"/>
    <property type="match status" value="1"/>
</dbReference>
<protein>
    <recommendedName>
        <fullName evidence="5 6">Octanoyltransferase</fullName>
        <ecNumber evidence="5 6">2.3.1.181</ecNumber>
    </recommendedName>
    <alternativeName>
        <fullName evidence="5">Lipoate-protein ligase B</fullName>
    </alternativeName>
    <alternativeName>
        <fullName evidence="5">Lipoyl/octanoyl transferase</fullName>
    </alternativeName>
    <alternativeName>
        <fullName evidence="5">Octanoyl-[acyl-carrier-protein]-protein N-octanoyltransferase</fullName>
    </alternativeName>
</protein>
<feature type="site" description="Lowers pKa of active site Cys" evidence="5 9">
    <location>
        <position position="142"/>
    </location>
</feature>
<dbReference type="PANTHER" id="PTHR10993">
    <property type="entry name" value="OCTANOYLTRANSFERASE"/>
    <property type="match status" value="1"/>
</dbReference>
<reference evidence="11 12" key="1">
    <citation type="journal article" date="2014" name="BMC Genomics">
        <title>Comparison of environmental and isolate Sulfobacillus genomes reveals diverse carbon, sulfur, nitrogen, and hydrogen metabolisms.</title>
        <authorList>
            <person name="Justice N.B."/>
            <person name="Norman A."/>
            <person name="Brown C.T."/>
            <person name="Singh A."/>
            <person name="Thomas B.C."/>
            <person name="Banfield J.F."/>
        </authorList>
    </citation>
    <scope>NUCLEOTIDE SEQUENCE [LARGE SCALE GENOMIC DNA]</scope>
    <source>
        <strain evidence="11">AMDSBA4</strain>
    </source>
</reference>
<dbReference type="GO" id="GO:0033819">
    <property type="term" value="F:lipoyl(octanoyl) transferase activity"/>
    <property type="evidence" value="ECO:0007669"/>
    <property type="project" value="UniProtKB-EC"/>
</dbReference>
<comment type="function">
    <text evidence="4 5 6">Catalyzes the transfer of endogenously produced octanoic acid from octanoyl-acyl-carrier-protein onto the lipoyl domains of lipoate-dependent enzymes. Lipoyl-ACP can also act as a substrate although octanoyl-ACP is likely to be the physiological substrate.</text>
</comment>
<feature type="binding site" evidence="5 8">
    <location>
        <begin position="145"/>
        <end position="147"/>
    </location>
    <ligand>
        <name>substrate</name>
    </ligand>
</feature>
<feature type="binding site" evidence="5 8">
    <location>
        <begin position="78"/>
        <end position="85"/>
    </location>
    <ligand>
        <name>substrate</name>
    </ligand>
</feature>
<proteinExistence type="inferred from homology"/>
<dbReference type="Proteomes" id="UP000242972">
    <property type="component" value="Unassembled WGS sequence"/>
</dbReference>
<comment type="catalytic activity">
    <reaction evidence="5 6">
        <text>octanoyl-[ACP] + L-lysyl-[protein] = N(6)-octanoyl-L-lysyl-[protein] + holo-[ACP] + H(+)</text>
        <dbReference type="Rhea" id="RHEA:17665"/>
        <dbReference type="Rhea" id="RHEA-COMP:9636"/>
        <dbReference type="Rhea" id="RHEA-COMP:9685"/>
        <dbReference type="Rhea" id="RHEA-COMP:9752"/>
        <dbReference type="Rhea" id="RHEA-COMP:9928"/>
        <dbReference type="ChEBI" id="CHEBI:15378"/>
        <dbReference type="ChEBI" id="CHEBI:29969"/>
        <dbReference type="ChEBI" id="CHEBI:64479"/>
        <dbReference type="ChEBI" id="CHEBI:78463"/>
        <dbReference type="ChEBI" id="CHEBI:78809"/>
        <dbReference type="EC" id="2.3.1.181"/>
    </reaction>
</comment>
<feature type="domain" description="BPL/LPL catalytic" evidence="10">
    <location>
        <begin position="31"/>
        <end position="215"/>
    </location>
</feature>
<comment type="miscellaneous">
    <text evidence="5">In the reaction, the free carboxyl group of octanoic acid is attached via an amide linkage to the epsilon-amino group of a specific lysine residue of lipoyl domains of lipoate-dependent enzymes.</text>
</comment>
<comment type="subcellular location">
    <subcellularLocation>
        <location evidence="5">Cytoplasm</location>
    </subcellularLocation>
</comment>
<evidence type="ECO:0000259" key="10">
    <source>
        <dbReference type="PROSITE" id="PS51733"/>
    </source>
</evidence>
<dbReference type="CDD" id="cd16444">
    <property type="entry name" value="LipB"/>
    <property type="match status" value="1"/>
</dbReference>
<dbReference type="Pfam" id="PF21948">
    <property type="entry name" value="LplA-B_cat"/>
    <property type="match status" value="1"/>
</dbReference>
<dbReference type="Gene3D" id="3.30.930.10">
    <property type="entry name" value="Bira Bifunctional Protein, Domain 2"/>
    <property type="match status" value="1"/>
</dbReference>
<evidence type="ECO:0000256" key="2">
    <source>
        <dbReference type="ARBA" id="ARBA00022679"/>
    </source>
</evidence>
<comment type="caution">
    <text evidence="11">The sequence shown here is derived from an EMBL/GenBank/DDBJ whole genome shotgun (WGS) entry which is preliminary data.</text>
</comment>
<keyword evidence="3 5" id="KW-0012">Acyltransferase</keyword>
<dbReference type="InterPro" id="IPR000544">
    <property type="entry name" value="Octanoyltransferase"/>
</dbReference>
<evidence type="ECO:0000256" key="1">
    <source>
        <dbReference type="ARBA" id="ARBA00004821"/>
    </source>
</evidence>
<evidence type="ECO:0000256" key="4">
    <source>
        <dbReference type="ARBA" id="ARBA00024732"/>
    </source>
</evidence>
<dbReference type="PIRSF" id="PIRSF016262">
    <property type="entry name" value="LPLase"/>
    <property type="match status" value="1"/>
</dbReference>
<dbReference type="InterPro" id="IPR020605">
    <property type="entry name" value="Octanoyltransferase_CS"/>
</dbReference>
<evidence type="ECO:0000313" key="12">
    <source>
        <dbReference type="Proteomes" id="UP000242972"/>
    </source>
</evidence>
<evidence type="ECO:0000256" key="3">
    <source>
        <dbReference type="ARBA" id="ARBA00023315"/>
    </source>
</evidence>
<name>A0A2T2XKS3_9FIRM</name>
<evidence type="ECO:0000256" key="6">
    <source>
        <dbReference type="PIRNR" id="PIRNR016262"/>
    </source>
</evidence>
<gene>
    <name evidence="5" type="primary">lipB</name>
    <name evidence="11" type="ORF">C7B46_02775</name>
</gene>
<dbReference type="HAMAP" id="MF_00013">
    <property type="entry name" value="LipB"/>
    <property type="match status" value="1"/>
</dbReference>
<feature type="active site" description="Acyl-thioester intermediate" evidence="5 7">
    <location>
        <position position="176"/>
    </location>
</feature>
<accession>A0A2T2XKS3</accession>
<dbReference type="SUPFAM" id="SSF55681">
    <property type="entry name" value="Class II aaRS and biotin synthetases"/>
    <property type="match status" value="1"/>
</dbReference>
<dbReference type="GO" id="GO:0009249">
    <property type="term" value="P:protein lipoylation"/>
    <property type="evidence" value="ECO:0007669"/>
    <property type="project" value="InterPro"/>
</dbReference>
<dbReference type="InterPro" id="IPR004143">
    <property type="entry name" value="BPL_LPL_catalytic"/>
</dbReference>
<dbReference type="EMBL" id="PXYW01000004">
    <property type="protein sequence ID" value="PSR35092.1"/>
    <property type="molecule type" value="Genomic_DNA"/>
</dbReference>